<dbReference type="eggNOG" id="COG1032">
    <property type="taxonomic scope" value="Bacteria"/>
</dbReference>
<dbReference type="SUPFAM" id="SSF102114">
    <property type="entry name" value="Radical SAM enzymes"/>
    <property type="match status" value="1"/>
</dbReference>
<feature type="domain" description="B12-binding" evidence="8">
    <location>
        <begin position="2"/>
        <end position="133"/>
    </location>
</feature>
<dbReference type="InterPro" id="IPR051198">
    <property type="entry name" value="BchE-like"/>
</dbReference>
<evidence type="ECO:0000256" key="6">
    <source>
        <dbReference type="ARBA" id="ARBA00023004"/>
    </source>
</evidence>
<sequence length="438" mass="49715">MKKLLLIQSTPYDSQRRPIKKNKLYFVGLGLPLLAALTPEDWQVEIVLETIEEIPFESDADVVAIGSMGHAIIRSIDIATEFKKRGKTVIMGGYMASLMGEEAKKYCDSVVIGDAEGVWGQLLEDYESGQLKDFYKEELNELSTPLPRFDLIMGKNIGDFLPVQAGRGCPNSCSFCSVHCLYKNKYLKRAIPDVLRDIAQIKELGFKKFLLLDDNIIADRDYLMTLCGEIKKLKMKWISQCAITIGEDLELLKAVADSGCIALSFGLESITQESLNDMDKSWANPSHYPHLIKTIQEAGIDVSTEMVVGADGDTLGSIAATAQFIEDNKIVVPRFYILTPIPGTKYFDEMKSAGRIYKEDIYSYNGSEAVHIPQNMTPQELTTAYWELYNEVFSYKSIVKRTLWQKGFFKRMDRAFFYVMVNLFYRYQIKRKITPNII</sequence>
<dbReference type="GO" id="GO:0005829">
    <property type="term" value="C:cytosol"/>
    <property type="evidence" value="ECO:0007669"/>
    <property type="project" value="TreeGrafter"/>
</dbReference>
<dbReference type="SMART" id="SM00729">
    <property type="entry name" value="Elp3"/>
    <property type="match status" value="1"/>
</dbReference>
<dbReference type="GO" id="GO:0003824">
    <property type="term" value="F:catalytic activity"/>
    <property type="evidence" value="ECO:0007669"/>
    <property type="project" value="InterPro"/>
</dbReference>
<dbReference type="GO" id="GO:0046872">
    <property type="term" value="F:metal ion binding"/>
    <property type="evidence" value="ECO:0007669"/>
    <property type="project" value="UniProtKB-KW"/>
</dbReference>
<dbReference type="PANTHER" id="PTHR43409">
    <property type="entry name" value="ANAEROBIC MAGNESIUM-PROTOPORPHYRIN IX MONOMETHYL ESTER CYCLASE-RELATED"/>
    <property type="match status" value="1"/>
</dbReference>
<dbReference type="PROSITE" id="PS51918">
    <property type="entry name" value="RADICAL_SAM"/>
    <property type="match status" value="1"/>
</dbReference>
<dbReference type="RefSeq" id="WP_012064575.1">
    <property type="nucleotide sequence ID" value="NC_009633.1"/>
</dbReference>
<accession>A6TTU4</accession>
<dbReference type="Gene3D" id="3.40.50.280">
    <property type="entry name" value="Cobalamin-binding domain"/>
    <property type="match status" value="1"/>
</dbReference>
<dbReference type="InterPro" id="IPR023404">
    <property type="entry name" value="rSAM_horseshoe"/>
</dbReference>
<evidence type="ECO:0000259" key="8">
    <source>
        <dbReference type="PROSITE" id="PS51332"/>
    </source>
</evidence>
<organism evidence="10 11">
    <name type="scientific">Alkaliphilus metalliredigens (strain QYMF)</name>
    <dbReference type="NCBI Taxonomy" id="293826"/>
    <lineage>
        <taxon>Bacteria</taxon>
        <taxon>Bacillati</taxon>
        <taxon>Bacillota</taxon>
        <taxon>Clostridia</taxon>
        <taxon>Peptostreptococcales</taxon>
        <taxon>Natronincolaceae</taxon>
        <taxon>Alkaliphilus</taxon>
    </lineage>
</organism>
<evidence type="ECO:0000256" key="1">
    <source>
        <dbReference type="ARBA" id="ARBA00001966"/>
    </source>
</evidence>
<protein>
    <submittedName>
        <fullName evidence="10">Radical SAM domain protein</fullName>
    </submittedName>
</protein>
<evidence type="ECO:0000313" key="10">
    <source>
        <dbReference type="EMBL" id="ABR49612.1"/>
    </source>
</evidence>
<evidence type="ECO:0000256" key="2">
    <source>
        <dbReference type="ARBA" id="ARBA00022603"/>
    </source>
</evidence>
<dbReference type="CDD" id="cd01335">
    <property type="entry name" value="Radical_SAM"/>
    <property type="match status" value="1"/>
</dbReference>
<evidence type="ECO:0000256" key="7">
    <source>
        <dbReference type="ARBA" id="ARBA00023014"/>
    </source>
</evidence>
<dbReference type="AlphaFoldDB" id="A6TTU4"/>
<dbReference type="HOGENOM" id="CLU_021572_5_1_9"/>
<reference evidence="11" key="1">
    <citation type="journal article" date="2016" name="Genome Announc.">
        <title>Complete genome sequence of Alkaliphilus metalliredigens strain QYMF, an alkaliphilic and metal-reducing bacterium isolated from borax-contaminated leachate ponds.</title>
        <authorList>
            <person name="Hwang C."/>
            <person name="Copeland A."/>
            <person name="Lucas S."/>
            <person name="Lapidus A."/>
            <person name="Barry K."/>
            <person name="Detter J.C."/>
            <person name="Glavina Del Rio T."/>
            <person name="Hammon N."/>
            <person name="Israni S."/>
            <person name="Dalin E."/>
            <person name="Tice H."/>
            <person name="Pitluck S."/>
            <person name="Chertkov O."/>
            <person name="Brettin T."/>
            <person name="Bruce D."/>
            <person name="Han C."/>
            <person name="Schmutz J."/>
            <person name="Larimer F."/>
            <person name="Land M.L."/>
            <person name="Hauser L."/>
            <person name="Kyrpides N."/>
            <person name="Mikhailova N."/>
            <person name="Ye Q."/>
            <person name="Zhou J."/>
            <person name="Richardson P."/>
            <person name="Fields M.W."/>
        </authorList>
    </citation>
    <scope>NUCLEOTIDE SEQUENCE [LARGE SCALE GENOMIC DNA]</scope>
    <source>
        <strain evidence="11">QYMF</strain>
    </source>
</reference>
<dbReference type="InterPro" id="IPR007197">
    <property type="entry name" value="rSAM"/>
</dbReference>
<keyword evidence="7" id="KW-0411">Iron-sulfur</keyword>
<comment type="cofactor">
    <cofactor evidence="1">
        <name>[4Fe-4S] cluster</name>
        <dbReference type="ChEBI" id="CHEBI:49883"/>
    </cofactor>
</comment>
<feature type="domain" description="Radical SAM core" evidence="9">
    <location>
        <begin position="153"/>
        <end position="368"/>
    </location>
</feature>
<dbReference type="OrthoDB" id="9801424at2"/>
<gene>
    <name evidence="10" type="ordered locus">Amet_3484</name>
</gene>
<evidence type="ECO:0000313" key="11">
    <source>
        <dbReference type="Proteomes" id="UP000001572"/>
    </source>
</evidence>
<keyword evidence="5" id="KW-0479">Metal-binding</keyword>
<dbReference type="PANTHER" id="PTHR43409:SF7">
    <property type="entry name" value="BLL1977 PROTEIN"/>
    <property type="match status" value="1"/>
</dbReference>
<keyword evidence="3" id="KW-0808">Transferase</keyword>
<dbReference type="SFLD" id="SFLDS00029">
    <property type="entry name" value="Radical_SAM"/>
    <property type="match status" value="1"/>
</dbReference>
<proteinExistence type="predicted"/>
<dbReference type="PROSITE" id="PS51332">
    <property type="entry name" value="B12_BINDING"/>
    <property type="match status" value="1"/>
</dbReference>
<dbReference type="SFLD" id="SFLDG01123">
    <property type="entry name" value="methyltransferase_(Class_B)"/>
    <property type="match status" value="1"/>
</dbReference>
<dbReference type="GO" id="GO:0051539">
    <property type="term" value="F:4 iron, 4 sulfur cluster binding"/>
    <property type="evidence" value="ECO:0007669"/>
    <property type="project" value="UniProtKB-KW"/>
</dbReference>
<dbReference type="SFLD" id="SFLDG01082">
    <property type="entry name" value="B12-binding_domain_containing"/>
    <property type="match status" value="1"/>
</dbReference>
<dbReference type="InterPro" id="IPR006158">
    <property type="entry name" value="Cobalamin-bd"/>
</dbReference>
<dbReference type="STRING" id="293826.Amet_3484"/>
<keyword evidence="4" id="KW-0949">S-adenosyl-L-methionine</keyword>
<dbReference type="EMBL" id="CP000724">
    <property type="protein sequence ID" value="ABR49612.1"/>
    <property type="molecule type" value="Genomic_DNA"/>
</dbReference>
<dbReference type="InterPro" id="IPR034466">
    <property type="entry name" value="Methyltransferase_Class_B"/>
</dbReference>
<dbReference type="GO" id="GO:0031419">
    <property type="term" value="F:cobalamin binding"/>
    <property type="evidence" value="ECO:0007669"/>
    <property type="project" value="InterPro"/>
</dbReference>
<evidence type="ECO:0000259" key="9">
    <source>
        <dbReference type="PROSITE" id="PS51918"/>
    </source>
</evidence>
<dbReference type="InterPro" id="IPR006638">
    <property type="entry name" value="Elp3/MiaA/NifB-like_rSAM"/>
</dbReference>
<dbReference type="Gene3D" id="3.80.30.20">
    <property type="entry name" value="tm_1862 like domain"/>
    <property type="match status" value="1"/>
</dbReference>
<evidence type="ECO:0000256" key="3">
    <source>
        <dbReference type="ARBA" id="ARBA00022679"/>
    </source>
</evidence>
<keyword evidence="2" id="KW-0489">Methyltransferase</keyword>
<evidence type="ECO:0000256" key="5">
    <source>
        <dbReference type="ARBA" id="ARBA00022723"/>
    </source>
</evidence>
<evidence type="ECO:0000256" key="4">
    <source>
        <dbReference type="ARBA" id="ARBA00022691"/>
    </source>
</evidence>
<keyword evidence="11" id="KW-1185">Reference proteome</keyword>
<dbReference type="Pfam" id="PF04055">
    <property type="entry name" value="Radical_SAM"/>
    <property type="match status" value="1"/>
</dbReference>
<dbReference type="Proteomes" id="UP000001572">
    <property type="component" value="Chromosome"/>
</dbReference>
<dbReference type="KEGG" id="amt:Amet_3484"/>
<name>A6TTU4_ALKMQ</name>
<dbReference type="InterPro" id="IPR058240">
    <property type="entry name" value="rSAM_sf"/>
</dbReference>
<keyword evidence="6" id="KW-0408">Iron</keyword>